<organism evidence="4 5">
    <name type="scientific">Caenorhabditis bovis</name>
    <dbReference type="NCBI Taxonomy" id="2654633"/>
    <lineage>
        <taxon>Eukaryota</taxon>
        <taxon>Metazoa</taxon>
        <taxon>Ecdysozoa</taxon>
        <taxon>Nematoda</taxon>
        <taxon>Chromadorea</taxon>
        <taxon>Rhabditida</taxon>
        <taxon>Rhabditina</taxon>
        <taxon>Rhabditomorpha</taxon>
        <taxon>Rhabditoidea</taxon>
        <taxon>Rhabditidae</taxon>
        <taxon>Peloderinae</taxon>
        <taxon>Caenorhabditis</taxon>
    </lineage>
</organism>
<evidence type="ECO:0000259" key="3">
    <source>
        <dbReference type="Pfam" id="PF20517"/>
    </source>
</evidence>
<feature type="transmembrane region" description="Helical" evidence="2">
    <location>
        <begin position="193"/>
        <end position="212"/>
    </location>
</feature>
<evidence type="ECO:0000256" key="2">
    <source>
        <dbReference type="SAM" id="Phobius"/>
    </source>
</evidence>
<keyword evidence="2" id="KW-1133">Transmembrane helix</keyword>
<feature type="region of interest" description="Disordered" evidence="1">
    <location>
        <begin position="263"/>
        <end position="284"/>
    </location>
</feature>
<accession>A0A8S1E9I2</accession>
<evidence type="ECO:0000256" key="1">
    <source>
        <dbReference type="SAM" id="MobiDB-lite"/>
    </source>
</evidence>
<feature type="transmembrane region" description="Helical" evidence="2">
    <location>
        <begin position="117"/>
        <end position="141"/>
    </location>
</feature>
<proteinExistence type="predicted"/>
<evidence type="ECO:0000313" key="4">
    <source>
        <dbReference type="EMBL" id="CAB3400476.1"/>
    </source>
</evidence>
<keyword evidence="2" id="KW-0812">Transmembrane</keyword>
<keyword evidence="5" id="KW-1185">Reference proteome</keyword>
<comment type="caution">
    <text evidence="4">The sequence shown here is derived from an EMBL/GenBank/DDBJ whole genome shotgun (WGS) entry which is preliminary data.</text>
</comment>
<dbReference type="OrthoDB" id="10030622at2759"/>
<sequence length="284" mass="31754">MSTVNSKRLLGRLDLKDANITATLCHLFSTALAIAALLSNDWIIIESDVNNQTSVDYSDFMFQMNANADRCESIGCRDFWKPARFGGFIDQNGRSHIAFHSDGRVILDCITPAIANLFYILIALCFVVAISSSLACSMNLVPPPGGFLLWIRNNSIMELSNMMLTLCTCVCAIIGQSEVAMQRPNDDVTIGSGVFFVCISGLLSFVASMSAIRHSAKQHRMRRIDNQRLLCARSLRSWRDAARRPDDTRPIVDFERYLDECSTEMTETNQTEQHPTQTEPVNEI</sequence>
<feature type="domain" description="Transmembrane protein 127 transmembrane region" evidence="3">
    <location>
        <begin position="109"/>
        <end position="209"/>
    </location>
</feature>
<keyword evidence="2" id="KW-0472">Membrane</keyword>
<dbReference type="Proteomes" id="UP000494206">
    <property type="component" value="Unassembled WGS sequence"/>
</dbReference>
<protein>
    <recommendedName>
        <fullName evidence="3">Transmembrane protein 127 transmembrane region domain-containing protein</fullName>
    </recommendedName>
</protein>
<evidence type="ECO:0000313" key="5">
    <source>
        <dbReference type="Proteomes" id="UP000494206"/>
    </source>
</evidence>
<name>A0A8S1E9I2_9PELO</name>
<dbReference type="AlphaFoldDB" id="A0A8S1E9I2"/>
<dbReference type="EMBL" id="CADEPM010000002">
    <property type="protein sequence ID" value="CAB3400476.1"/>
    <property type="molecule type" value="Genomic_DNA"/>
</dbReference>
<gene>
    <name evidence="4" type="ORF">CBOVIS_LOCUS3408</name>
</gene>
<dbReference type="InterPro" id="IPR046795">
    <property type="entry name" value="TMEM127_TM"/>
</dbReference>
<dbReference type="Pfam" id="PF20517">
    <property type="entry name" value="TMEM127"/>
    <property type="match status" value="1"/>
</dbReference>
<reference evidence="4 5" key="1">
    <citation type="submission" date="2020-04" db="EMBL/GenBank/DDBJ databases">
        <authorList>
            <person name="Laetsch R D."/>
            <person name="Stevens L."/>
            <person name="Kumar S."/>
            <person name="Blaxter L. M."/>
        </authorList>
    </citation>
    <scope>NUCLEOTIDE SEQUENCE [LARGE SCALE GENOMIC DNA]</scope>
</reference>